<dbReference type="EMBL" id="JALKHS010000003">
    <property type="protein sequence ID" value="MCK0530185.1"/>
    <property type="molecule type" value="Genomic_DNA"/>
</dbReference>
<dbReference type="InterPro" id="IPR011990">
    <property type="entry name" value="TPR-like_helical_dom_sf"/>
</dbReference>
<accession>A0ABT0DSU0</accession>
<dbReference type="InterPro" id="IPR029787">
    <property type="entry name" value="Nucleotide_cyclase"/>
</dbReference>
<evidence type="ECO:0000256" key="1">
    <source>
        <dbReference type="ARBA" id="ARBA00022741"/>
    </source>
</evidence>
<dbReference type="Pfam" id="PF13191">
    <property type="entry name" value="AAA_16"/>
    <property type="match status" value="1"/>
</dbReference>
<dbReference type="InterPro" id="IPR027417">
    <property type="entry name" value="P-loop_NTPase"/>
</dbReference>
<protein>
    <submittedName>
        <fullName evidence="4">AAA family ATPase</fullName>
    </submittedName>
</protein>
<gene>
    <name evidence="4" type="ORF">MU848_01145</name>
</gene>
<dbReference type="SUPFAM" id="SSF55073">
    <property type="entry name" value="Nucleotide cyclase"/>
    <property type="match status" value="1"/>
</dbReference>
<dbReference type="RefSeq" id="WP_247229675.1">
    <property type="nucleotide sequence ID" value="NZ_JALKHS010000003.1"/>
</dbReference>
<proteinExistence type="predicted"/>
<keyword evidence="5" id="KW-1185">Reference proteome</keyword>
<feature type="domain" description="Orc1-like AAA ATPase" evidence="3">
    <location>
        <begin position="336"/>
        <end position="509"/>
    </location>
</feature>
<keyword evidence="1" id="KW-0547">Nucleotide-binding</keyword>
<name>A0ABT0DSU0_9SPHN</name>
<evidence type="ECO:0000313" key="4">
    <source>
        <dbReference type="EMBL" id="MCK0530185.1"/>
    </source>
</evidence>
<evidence type="ECO:0000313" key="5">
    <source>
        <dbReference type="Proteomes" id="UP001203512"/>
    </source>
</evidence>
<evidence type="ECO:0000259" key="3">
    <source>
        <dbReference type="Pfam" id="PF13191"/>
    </source>
</evidence>
<evidence type="ECO:0000256" key="2">
    <source>
        <dbReference type="ARBA" id="ARBA00022840"/>
    </source>
</evidence>
<dbReference type="PANTHER" id="PTHR16305:SF28">
    <property type="entry name" value="GUANYLATE CYCLASE DOMAIN-CONTAINING PROTEIN"/>
    <property type="match status" value="1"/>
</dbReference>
<keyword evidence="2" id="KW-0067">ATP-binding</keyword>
<dbReference type="Gene3D" id="3.30.70.1230">
    <property type="entry name" value="Nucleotide cyclase"/>
    <property type="match status" value="1"/>
</dbReference>
<dbReference type="Proteomes" id="UP001203512">
    <property type="component" value="Unassembled WGS sequence"/>
</dbReference>
<dbReference type="PANTHER" id="PTHR16305">
    <property type="entry name" value="TESTICULAR SOLUBLE ADENYLYL CYCLASE"/>
    <property type="match status" value="1"/>
</dbReference>
<reference evidence="4 5" key="1">
    <citation type="submission" date="2022-04" db="EMBL/GenBank/DDBJ databases">
        <authorList>
            <person name="Huq M.A."/>
        </authorList>
    </citation>
    <scope>NUCLEOTIDE SEQUENCE [LARGE SCALE GENOMIC DNA]</scope>
    <source>
        <strain evidence="4 5">MAH-33</strain>
    </source>
</reference>
<sequence>MSRSSIDAPSVPSPGEQEMRAHLNHVLMSPVFERCPRMRRFLRYLCEEMFAGRGSLLKEYNIGLAVFDKPQDFDPATSATVRVEAGRLRRLLASYQINHGQADTISIVIPKGGYVPSFERKAEQGAALADREDDSVVNAVTANALSHMEFSRVTALSCSFRLKGISQLTAEFLEEFSRFRAYFSSTVAQLGGVVESSATVRLTVYFGWPASLEDTSGRAMTAATQIMAYARNEYGDNCDIRIGIDTGQVLSRTCLDQPLILGEVPAISMQMIGHAQSNTIVVSEETRRHARTIFEAIPAGAILAENGQQIPLWCLLSPRFTTSFLAKKDAASADIIGRGAELDLLCNRWLLASTGEGQSVLVEGEAGIGKSCLSEALIKGLRPKGYQIRLQCSAHHDNSALYPVIQFLRQWLGGADPSSATLNRFLDKVGLDEPVNRAVLQMLLAQADLEEDAAPAFSSASEKKEKMLQLLIAILSALCQRNPVVLLVEDLHWADPTTLELIGYAASACQDLRLYLIMTGRSGCSALLGPGQAATVLRLNRLSHQDCSRMIDGIAGDAALPALARDAIIGKADGVPLYLEELTKLMLAGGDLSTVPDGLNDLLASQLGCMGFARRVAQVVSIIGRDFPAEMLKALFSDEESRAADAVEQLLAAGILTRSRPNGKGRYAFRHALLRDAAYSSMMDADRKDLHSRAADILIDCFPEIAADHPEVIAGHMRQAGRLEEAVSFWLDGGRRAAQRYALAEAGANYRAAIDALGLIAPSRRRSERELDALLELGTTIREAEGYYAPGLKEVYERARMLAEEVGQPEALAASLHGIWTVAAGQGKWRHADLLALEFNQFIHSLEANARLEAEGGRLLGAGAAFRGDFAGARTHFERVIAIYDPARHGRSFGYDPGVASAAYLSWVHWHSGNPEQGRREAEHALAMAEALGHPPTLSLVLVWLLFHAVCERDYGRIKSYNDRLQELCSQQLCRFWQPFGRACRSWASFHLTRDPAHLDDLLAHTRAFSELYLTSCLHLLAADICDEMGYYEKGLHHTGLAATFMAEHDERIWEAEYWRLTGQLHARWGQNISKAQHCLEQALAIAREQKAVMLEQRAFADLRALPNSDISLVA</sequence>
<dbReference type="SUPFAM" id="SSF52540">
    <property type="entry name" value="P-loop containing nucleoside triphosphate hydrolases"/>
    <property type="match status" value="1"/>
</dbReference>
<organism evidence="4 5">
    <name type="scientific">Sphingobium agri</name>
    <dbReference type="NCBI Taxonomy" id="2933566"/>
    <lineage>
        <taxon>Bacteria</taxon>
        <taxon>Pseudomonadati</taxon>
        <taxon>Pseudomonadota</taxon>
        <taxon>Alphaproteobacteria</taxon>
        <taxon>Sphingomonadales</taxon>
        <taxon>Sphingomonadaceae</taxon>
        <taxon>Sphingobium</taxon>
    </lineage>
</organism>
<dbReference type="Gene3D" id="1.25.40.10">
    <property type="entry name" value="Tetratricopeptide repeat domain"/>
    <property type="match status" value="1"/>
</dbReference>
<dbReference type="InterPro" id="IPR041664">
    <property type="entry name" value="AAA_16"/>
</dbReference>
<comment type="caution">
    <text evidence="4">The sequence shown here is derived from an EMBL/GenBank/DDBJ whole genome shotgun (WGS) entry which is preliminary data.</text>
</comment>